<dbReference type="InterPro" id="IPR004843">
    <property type="entry name" value="Calcineurin-like_PHP"/>
</dbReference>
<protein>
    <recommendedName>
        <fullName evidence="1">Calcineurin-like phosphoesterase domain-containing protein</fullName>
    </recommendedName>
</protein>
<evidence type="ECO:0000313" key="2">
    <source>
        <dbReference type="EMBL" id="MCQ8277030.1"/>
    </source>
</evidence>
<comment type="caution">
    <text evidence="2">The sequence shown here is derived from an EMBL/GenBank/DDBJ whole genome shotgun (WGS) entry which is preliminary data.</text>
</comment>
<accession>A0ABT1W2D4</accession>
<proteinExistence type="predicted"/>
<name>A0ABT1W2D4_9PROT</name>
<dbReference type="PANTHER" id="PTHR11575:SF24">
    <property type="entry name" value="5'-NUCLEOTIDASE"/>
    <property type="match status" value="1"/>
</dbReference>
<sequence>MSLTRRRLAATAAALPLIAQAPRTRAPEPPADLTLILMGDLHSGYRWSSRLLRAVSDAVATARGPVRIVVNGDVFEGNNILARRTRGSIDFALLRRFAALAPTLVTIGNHDSDLFDPLEFVSAVNATGARVVSDIADPRRHGPYAARTDAIVLPGGQRVVFAAIGTPDLSIYPPAMRPFYDVPDPARYAARDVPALIGGAALPVLLVHAGFQADRAVLAALPPGPVLLHGAHDHLRFTQPLGNGLHLQSGAWSSAFQIATIRFESGTPRFVVRDVVLGQESPADPALQAMIDREAAAHLRPEDRAVIGQLDRALALEDAIRRVADRMRQDTGCDLALLSHTTFGDGLPAGDVTQFDRAGFLRFDGGVATGEIAQDRLPFLLARLNQFDGVTAYNRRTGDYLHPSDLTALPASRPVRVAVNAYAASSSAIRRALFGWDVPGFQPSAGGPKLSHLTEAAING</sequence>
<dbReference type="PANTHER" id="PTHR11575">
    <property type="entry name" value="5'-NUCLEOTIDASE-RELATED"/>
    <property type="match status" value="1"/>
</dbReference>
<gene>
    <name evidence="2" type="ORF">NFI95_01015</name>
</gene>
<evidence type="ECO:0000313" key="3">
    <source>
        <dbReference type="Proteomes" id="UP001524587"/>
    </source>
</evidence>
<organism evidence="2 3">
    <name type="scientific">Endosaccharibacter trunci</name>
    <dbReference type="NCBI Taxonomy" id="2812733"/>
    <lineage>
        <taxon>Bacteria</taxon>
        <taxon>Pseudomonadati</taxon>
        <taxon>Pseudomonadota</taxon>
        <taxon>Alphaproteobacteria</taxon>
        <taxon>Acetobacterales</taxon>
        <taxon>Acetobacteraceae</taxon>
        <taxon>Endosaccharibacter</taxon>
    </lineage>
</organism>
<dbReference type="InterPro" id="IPR036907">
    <property type="entry name" value="5'-Nucleotdase_C_sf"/>
</dbReference>
<dbReference type="RefSeq" id="WP_422862470.1">
    <property type="nucleotide sequence ID" value="NZ_JAMSKV010000001.1"/>
</dbReference>
<dbReference type="SUPFAM" id="SSF55816">
    <property type="entry name" value="5'-nucleotidase (syn. UDP-sugar hydrolase), C-terminal domain"/>
    <property type="match status" value="1"/>
</dbReference>
<dbReference type="InterPro" id="IPR006179">
    <property type="entry name" value="5_nucleotidase/apyrase"/>
</dbReference>
<dbReference type="SUPFAM" id="SSF56300">
    <property type="entry name" value="Metallo-dependent phosphatases"/>
    <property type="match status" value="1"/>
</dbReference>
<dbReference type="Gene3D" id="3.60.21.10">
    <property type="match status" value="1"/>
</dbReference>
<keyword evidence="3" id="KW-1185">Reference proteome</keyword>
<dbReference type="InterPro" id="IPR029052">
    <property type="entry name" value="Metallo-depent_PP-like"/>
</dbReference>
<reference evidence="2 3" key="1">
    <citation type="submission" date="2022-06" db="EMBL/GenBank/DDBJ databases">
        <title>Endosaccharibacter gen. nov., sp. nov., endophytic bacteria isolated from sugarcane.</title>
        <authorList>
            <person name="Pitiwittayakul N."/>
            <person name="Yukphan P."/>
            <person name="Charoenyingcharoen P."/>
            <person name="Tanasupawat S."/>
        </authorList>
    </citation>
    <scope>NUCLEOTIDE SEQUENCE [LARGE SCALE GENOMIC DNA]</scope>
    <source>
        <strain evidence="2 3">KSS8</strain>
    </source>
</reference>
<dbReference type="Pfam" id="PF00149">
    <property type="entry name" value="Metallophos"/>
    <property type="match status" value="1"/>
</dbReference>
<dbReference type="Proteomes" id="UP001524587">
    <property type="component" value="Unassembled WGS sequence"/>
</dbReference>
<dbReference type="EMBL" id="JAMSKV010000001">
    <property type="protein sequence ID" value="MCQ8277030.1"/>
    <property type="molecule type" value="Genomic_DNA"/>
</dbReference>
<feature type="domain" description="Calcineurin-like phosphoesterase" evidence="1">
    <location>
        <begin position="34"/>
        <end position="120"/>
    </location>
</feature>
<evidence type="ECO:0000259" key="1">
    <source>
        <dbReference type="Pfam" id="PF00149"/>
    </source>
</evidence>